<dbReference type="Proteomes" id="UP000554482">
    <property type="component" value="Unassembled WGS sequence"/>
</dbReference>
<comment type="caution">
    <text evidence="2">The sequence shown here is derived from an EMBL/GenBank/DDBJ whole genome shotgun (WGS) entry which is preliminary data.</text>
</comment>
<keyword evidence="3" id="KW-1185">Reference proteome</keyword>
<gene>
    <name evidence="2" type="ORF">FRX31_004327</name>
</gene>
<organism evidence="2 3">
    <name type="scientific">Thalictrum thalictroides</name>
    <name type="common">Rue-anemone</name>
    <name type="synonym">Anemone thalictroides</name>
    <dbReference type="NCBI Taxonomy" id="46969"/>
    <lineage>
        <taxon>Eukaryota</taxon>
        <taxon>Viridiplantae</taxon>
        <taxon>Streptophyta</taxon>
        <taxon>Embryophyta</taxon>
        <taxon>Tracheophyta</taxon>
        <taxon>Spermatophyta</taxon>
        <taxon>Magnoliopsida</taxon>
        <taxon>Ranunculales</taxon>
        <taxon>Ranunculaceae</taxon>
        <taxon>Thalictroideae</taxon>
        <taxon>Thalictrum</taxon>
    </lineage>
</organism>
<keyword evidence="1" id="KW-1133">Transmembrane helix</keyword>
<keyword evidence="1" id="KW-0812">Transmembrane</keyword>
<feature type="transmembrane region" description="Helical" evidence="1">
    <location>
        <begin position="45"/>
        <end position="67"/>
    </location>
</feature>
<evidence type="ECO:0000313" key="3">
    <source>
        <dbReference type="Proteomes" id="UP000554482"/>
    </source>
</evidence>
<name>A0A7J6X8N3_THATH</name>
<feature type="transmembrane region" description="Helical" evidence="1">
    <location>
        <begin position="21"/>
        <end position="39"/>
    </location>
</feature>
<sequence length="86" mass="9684">MKKEKQSGTEEKSHKEVETTTAMVAVGVVLLIAGMKQGLTTLVEQWRALVFLFLNLLLLTIFFTSTIHFNKPTETKSNEEEGDEIN</sequence>
<proteinExistence type="predicted"/>
<dbReference type="AlphaFoldDB" id="A0A7J6X8N3"/>
<dbReference type="EMBL" id="JABWDY010003212">
    <property type="protein sequence ID" value="KAF5206084.1"/>
    <property type="molecule type" value="Genomic_DNA"/>
</dbReference>
<evidence type="ECO:0008006" key="4">
    <source>
        <dbReference type="Google" id="ProtNLM"/>
    </source>
</evidence>
<protein>
    <recommendedName>
        <fullName evidence="4">Transmembrane protein</fullName>
    </recommendedName>
</protein>
<evidence type="ECO:0000256" key="1">
    <source>
        <dbReference type="SAM" id="Phobius"/>
    </source>
</evidence>
<reference evidence="2 3" key="1">
    <citation type="submission" date="2020-06" db="EMBL/GenBank/DDBJ databases">
        <title>Transcriptomic and genomic resources for Thalictrum thalictroides and T. hernandezii: Facilitating candidate gene discovery in an emerging model plant lineage.</title>
        <authorList>
            <person name="Arias T."/>
            <person name="Riano-Pachon D.M."/>
            <person name="Di Stilio V.S."/>
        </authorList>
    </citation>
    <scope>NUCLEOTIDE SEQUENCE [LARGE SCALE GENOMIC DNA]</scope>
    <source>
        <strain evidence="3">cv. WT478/WT964</strain>
        <tissue evidence="2">Leaves</tissue>
    </source>
</reference>
<dbReference type="OrthoDB" id="1937361at2759"/>
<accession>A0A7J6X8N3</accession>
<evidence type="ECO:0000313" key="2">
    <source>
        <dbReference type="EMBL" id="KAF5206084.1"/>
    </source>
</evidence>
<keyword evidence="1" id="KW-0472">Membrane</keyword>
<feature type="non-terminal residue" evidence="2">
    <location>
        <position position="86"/>
    </location>
</feature>